<accession>A0A381S3L3</accession>
<dbReference type="EMBL" id="UINC01002625">
    <property type="protein sequence ID" value="SUZ98650.1"/>
    <property type="molecule type" value="Genomic_DNA"/>
</dbReference>
<reference evidence="1" key="1">
    <citation type="submission" date="2018-05" db="EMBL/GenBank/DDBJ databases">
        <authorList>
            <person name="Lanie J.A."/>
            <person name="Ng W.-L."/>
            <person name="Kazmierczak K.M."/>
            <person name="Andrzejewski T.M."/>
            <person name="Davidsen T.M."/>
            <person name="Wayne K.J."/>
            <person name="Tettelin H."/>
            <person name="Glass J.I."/>
            <person name="Rusch D."/>
            <person name="Podicherti R."/>
            <person name="Tsui H.-C.T."/>
            <person name="Winkler M.E."/>
        </authorList>
    </citation>
    <scope>NUCLEOTIDE SEQUENCE</scope>
</reference>
<evidence type="ECO:0000313" key="1">
    <source>
        <dbReference type="EMBL" id="SUZ98650.1"/>
    </source>
</evidence>
<name>A0A381S3L3_9ZZZZ</name>
<gene>
    <name evidence="1" type="ORF">METZ01_LOCUS51504</name>
</gene>
<dbReference type="AlphaFoldDB" id="A0A381S3L3"/>
<organism evidence="1">
    <name type="scientific">marine metagenome</name>
    <dbReference type="NCBI Taxonomy" id="408172"/>
    <lineage>
        <taxon>unclassified sequences</taxon>
        <taxon>metagenomes</taxon>
        <taxon>ecological metagenomes</taxon>
    </lineage>
</organism>
<sequence length="98" mass="11968">MLLSIFFLLIFTTIIKNSTKEIEKKIYNSKENLRVLKNKHEMELLEFNYLTTPEKLMEYQSKYFENELDQVDIKKLKKITLKKNQLEIKEFIDFKKND</sequence>
<protein>
    <recommendedName>
        <fullName evidence="2">Cell division protein FtsL</fullName>
    </recommendedName>
</protein>
<evidence type="ECO:0008006" key="2">
    <source>
        <dbReference type="Google" id="ProtNLM"/>
    </source>
</evidence>
<proteinExistence type="predicted"/>